<keyword evidence="5" id="KW-1185">Reference proteome</keyword>
<sequence length="90" mass="9633">MSAPLAIEASPDRLDIRWPDGTTALSATALRSACRCGRCRGADALTMADDLSLVDVAPAGTYGLQLIFSDGHDRGIYPWPMLRELSASRP</sequence>
<dbReference type="InterPro" id="IPR038492">
    <property type="entry name" value="GBBH-like_N_sf"/>
</dbReference>
<gene>
    <name evidence="4" type="ORF">DZC73_19000</name>
</gene>
<evidence type="ECO:0000256" key="1">
    <source>
        <dbReference type="ARBA" id="ARBA00022723"/>
    </source>
</evidence>
<name>A0A3N7HM65_9BURK</name>
<evidence type="ECO:0000259" key="3">
    <source>
        <dbReference type="Pfam" id="PF06155"/>
    </source>
</evidence>
<organism evidence="4 5">
    <name type="scientific">Piscinibacter terrae</name>
    <dbReference type="NCBI Taxonomy" id="2496871"/>
    <lineage>
        <taxon>Bacteria</taxon>
        <taxon>Pseudomonadati</taxon>
        <taxon>Pseudomonadota</taxon>
        <taxon>Betaproteobacteria</taxon>
        <taxon>Burkholderiales</taxon>
        <taxon>Sphaerotilaceae</taxon>
        <taxon>Piscinibacter</taxon>
    </lineage>
</organism>
<evidence type="ECO:0000313" key="5">
    <source>
        <dbReference type="Proteomes" id="UP000267464"/>
    </source>
</evidence>
<dbReference type="EMBL" id="QUSW01000005">
    <property type="protein sequence ID" value="RQP23200.1"/>
    <property type="molecule type" value="Genomic_DNA"/>
</dbReference>
<dbReference type="RefSeq" id="WP_124541948.1">
    <property type="nucleotide sequence ID" value="NZ_QUSW01000005.1"/>
</dbReference>
<feature type="domain" description="Gamma-butyrobetaine hydroxylase-like N-terminal" evidence="3">
    <location>
        <begin position="11"/>
        <end position="83"/>
    </location>
</feature>
<reference evidence="4 5" key="2">
    <citation type="submission" date="2018-12" db="EMBL/GenBank/DDBJ databases">
        <title>Rhizobacter gummiphilus sp. nov., a rubber-degrading bacterium isolated from the soil of a botanical garden in Japan.</title>
        <authorList>
            <person name="Shunsuke S.S."/>
        </authorList>
    </citation>
    <scope>NUCLEOTIDE SEQUENCE [LARGE SCALE GENOMIC DNA]</scope>
    <source>
        <strain evidence="4 5">S-16</strain>
    </source>
</reference>
<proteinExistence type="predicted"/>
<dbReference type="InterPro" id="IPR010376">
    <property type="entry name" value="GBBH-like_N"/>
</dbReference>
<dbReference type="Gene3D" id="3.30.2020.30">
    <property type="match status" value="1"/>
</dbReference>
<keyword evidence="2" id="KW-0408">Iron</keyword>
<keyword evidence="1" id="KW-0479">Metal-binding</keyword>
<dbReference type="PANTHER" id="PTHR35303">
    <property type="entry name" value="OS02G0197800 PROTEIN"/>
    <property type="match status" value="1"/>
</dbReference>
<dbReference type="Pfam" id="PF06155">
    <property type="entry name" value="GBBH-like_N"/>
    <property type="match status" value="1"/>
</dbReference>
<reference evidence="4 5" key="1">
    <citation type="submission" date="2018-08" db="EMBL/GenBank/DDBJ databases">
        <authorList>
            <person name="Khan S.A."/>
            <person name="Jeon C.O."/>
            <person name="Chun B.H."/>
            <person name="Jeong S.E."/>
        </authorList>
    </citation>
    <scope>NUCLEOTIDE SEQUENCE [LARGE SCALE GENOMIC DNA]</scope>
    <source>
        <strain evidence="4 5">S-16</strain>
    </source>
</reference>
<dbReference type="AlphaFoldDB" id="A0A3N7HM65"/>
<protein>
    <submittedName>
        <fullName evidence="4">DUF971 domain-containing protein</fullName>
    </submittedName>
</protein>
<dbReference type="GO" id="GO:0046872">
    <property type="term" value="F:metal ion binding"/>
    <property type="evidence" value="ECO:0007669"/>
    <property type="project" value="UniProtKB-KW"/>
</dbReference>
<dbReference type="OrthoDB" id="9794178at2"/>
<evidence type="ECO:0000313" key="4">
    <source>
        <dbReference type="EMBL" id="RQP23200.1"/>
    </source>
</evidence>
<comment type="caution">
    <text evidence="4">The sequence shown here is derived from an EMBL/GenBank/DDBJ whole genome shotgun (WGS) entry which is preliminary data.</text>
</comment>
<evidence type="ECO:0000256" key="2">
    <source>
        <dbReference type="ARBA" id="ARBA00023004"/>
    </source>
</evidence>
<dbReference type="Proteomes" id="UP000267464">
    <property type="component" value="Unassembled WGS sequence"/>
</dbReference>
<accession>A0A3N7HM65</accession>